<dbReference type="AlphaFoldDB" id="K5V356"/>
<protein>
    <recommendedName>
        <fullName evidence="3">F-box domain-containing protein</fullName>
    </recommendedName>
</protein>
<keyword evidence="2" id="KW-1185">Reference proteome</keyword>
<reference evidence="1 2" key="1">
    <citation type="journal article" date="2012" name="BMC Genomics">
        <title>Comparative genomics of the white-rot fungi, Phanerochaete carnosa and P. chrysosporium, to elucidate the genetic basis of the distinct wood types they colonize.</title>
        <authorList>
            <person name="Suzuki H."/>
            <person name="MacDonald J."/>
            <person name="Syed K."/>
            <person name="Salamov A."/>
            <person name="Hori C."/>
            <person name="Aerts A."/>
            <person name="Henrissat B."/>
            <person name="Wiebenga A."/>
            <person name="vanKuyk P.A."/>
            <person name="Barry K."/>
            <person name="Lindquist E."/>
            <person name="LaButti K."/>
            <person name="Lapidus A."/>
            <person name="Lucas S."/>
            <person name="Coutinho P."/>
            <person name="Gong Y."/>
            <person name="Samejima M."/>
            <person name="Mahadevan R."/>
            <person name="Abou-Zaid M."/>
            <person name="de Vries R.P."/>
            <person name="Igarashi K."/>
            <person name="Yadav J.S."/>
            <person name="Grigoriev I.V."/>
            <person name="Master E.R."/>
        </authorList>
    </citation>
    <scope>NUCLEOTIDE SEQUENCE [LARGE SCALE GENOMIC DNA]</scope>
    <source>
        <strain evidence="1 2">HHB-10118-sp</strain>
    </source>
</reference>
<accession>K5V356</accession>
<evidence type="ECO:0000313" key="2">
    <source>
        <dbReference type="Proteomes" id="UP000008370"/>
    </source>
</evidence>
<organism evidence="1 2">
    <name type="scientific">Phanerochaete carnosa (strain HHB-10118-sp)</name>
    <name type="common">White-rot fungus</name>
    <name type="synonym">Peniophora carnosa</name>
    <dbReference type="NCBI Taxonomy" id="650164"/>
    <lineage>
        <taxon>Eukaryota</taxon>
        <taxon>Fungi</taxon>
        <taxon>Dikarya</taxon>
        <taxon>Basidiomycota</taxon>
        <taxon>Agaricomycotina</taxon>
        <taxon>Agaricomycetes</taxon>
        <taxon>Polyporales</taxon>
        <taxon>Phanerochaetaceae</taxon>
        <taxon>Phanerochaete</taxon>
    </lineage>
</organism>
<proteinExistence type="predicted"/>
<sequence>MTSDTTVTARHIPQELFATIIRHLIPPEHQLFRSGRHKKRLKRELGQCSLVCRYWAIHCRPAIFTHIELQTPEDAYRLLELAKTTSLGISVGMYISDVTIRATVSSLPWIHLITNTTQPRDLFPNMNSYRVYIQSPFSGPQEMKPFAPRSAFHSLPRSLPSPLKHLVSLELKDLRFATFADFISFLDSLITPDHGSRNAPLSLHRVTWADHDKLTPLEIPVAFRGVRRRWKKYCTNIVAVRCTAVWPLIWLQVTAQRPRPPPTRMPPFVHPAETYRLVALVQITMDECECTACAEHKSERVTLGEVEPGKDFPDCTTLRIRNTVHDLIFCISLDGHVVNICFHLRVAFTAIWQSDEPPESLRLDWTALDQRAAAFNGSMLSVWIPDGIYDEYEPFVRAHMPMTESHGRLKLEREVPEA</sequence>
<gene>
    <name evidence="1" type="ORF">PHACADRAFT_208167</name>
</gene>
<evidence type="ECO:0008006" key="3">
    <source>
        <dbReference type="Google" id="ProtNLM"/>
    </source>
</evidence>
<dbReference type="KEGG" id="pco:PHACADRAFT_208167"/>
<dbReference type="EMBL" id="JH930471">
    <property type="protein sequence ID" value="EKM57001.1"/>
    <property type="molecule type" value="Genomic_DNA"/>
</dbReference>
<dbReference type="RefSeq" id="XP_007394830.1">
    <property type="nucleotide sequence ID" value="XM_007394768.1"/>
</dbReference>
<dbReference type="HOGENOM" id="CLU_611259_0_0_1"/>
<dbReference type="Proteomes" id="UP000008370">
    <property type="component" value="Unassembled WGS sequence"/>
</dbReference>
<dbReference type="OrthoDB" id="2804335at2759"/>
<evidence type="ECO:0000313" key="1">
    <source>
        <dbReference type="EMBL" id="EKM57001.1"/>
    </source>
</evidence>
<name>K5V356_PHACS</name>
<dbReference type="InParanoid" id="K5V356"/>
<dbReference type="GeneID" id="18912707"/>